<dbReference type="EMBL" id="LACD01000022">
    <property type="protein sequence ID" value="KJZ41938.1"/>
    <property type="molecule type" value="Genomic_DNA"/>
</dbReference>
<dbReference type="GO" id="GO:0000271">
    <property type="term" value="P:polysaccharide biosynthetic process"/>
    <property type="evidence" value="ECO:0007669"/>
    <property type="project" value="InterPro"/>
</dbReference>
<reference evidence="7 8" key="1">
    <citation type="submission" date="2015-03" db="EMBL/GenBank/DDBJ databases">
        <title>Comparative genomics of Pseudomonas insights into diversity of traits involved in vanlence and defense.</title>
        <authorList>
            <person name="Qin Y."/>
        </authorList>
    </citation>
    <scope>NUCLEOTIDE SEQUENCE [LARGE SCALE GENOMIC DNA]</scope>
    <source>
        <strain evidence="7 8">C3</strain>
    </source>
</reference>
<dbReference type="Proteomes" id="UP000033500">
    <property type="component" value="Unassembled WGS sequence"/>
</dbReference>
<feature type="domain" description="GtrA/DPMS transmembrane" evidence="6">
    <location>
        <begin position="13"/>
        <end position="131"/>
    </location>
</feature>
<evidence type="ECO:0000256" key="2">
    <source>
        <dbReference type="ARBA" id="ARBA00022692"/>
    </source>
</evidence>
<evidence type="ECO:0000256" key="5">
    <source>
        <dbReference type="SAM" id="Phobius"/>
    </source>
</evidence>
<dbReference type="InterPro" id="IPR007267">
    <property type="entry name" value="GtrA_DPMS_TM"/>
</dbReference>
<evidence type="ECO:0000256" key="4">
    <source>
        <dbReference type="ARBA" id="ARBA00023136"/>
    </source>
</evidence>
<dbReference type="AlphaFoldDB" id="A0A0F4TBY3"/>
<organism evidence="7 8">
    <name type="scientific">Pseudomonas fluorescens</name>
    <dbReference type="NCBI Taxonomy" id="294"/>
    <lineage>
        <taxon>Bacteria</taxon>
        <taxon>Pseudomonadati</taxon>
        <taxon>Pseudomonadota</taxon>
        <taxon>Gammaproteobacteria</taxon>
        <taxon>Pseudomonadales</taxon>
        <taxon>Pseudomonadaceae</taxon>
        <taxon>Pseudomonas</taxon>
    </lineage>
</organism>
<comment type="subcellular location">
    <subcellularLocation>
        <location evidence="1">Membrane</location>
        <topology evidence="1">Multi-pass membrane protein</topology>
    </subcellularLocation>
</comment>
<evidence type="ECO:0000256" key="1">
    <source>
        <dbReference type="ARBA" id="ARBA00004141"/>
    </source>
</evidence>
<feature type="transmembrane region" description="Helical" evidence="5">
    <location>
        <begin position="109"/>
        <end position="129"/>
    </location>
</feature>
<dbReference type="Pfam" id="PF04138">
    <property type="entry name" value="GtrA_DPMS_TM"/>
    <property type="match status" value="1"/>
</dbReference>
<protein>
    <recommendedName>
        <fullName evidence="6">GtrA/DPMS transmembrane domain-containing protein</fullName>
    </recommendedName>
</protein>
<dbReference type="RefSeq" id="WP_046047963.1">
    <property type="nucleotide sequence ID" value="NZ_LACD01000022.1"/>
</dbReference>
<keyword evidence="2 5" id="KW-0812">Transmembrane</keyword>
<evidence type="ECO:0000256" key="3">
    <source>
        <dbReference type="ARBA" id="ARBA00022989"/>
    </source>
</evidence>
<accession>A0A0F4TBY3</accession>
<keyword evidence="4 5" id="KW-0472">Membrane</keyword>
<comment type="caution">
    <text evidence="7">The sequence shown here is derived from an EMBL/GenBank/DDBJ whole genome shotgun (WGS) entry which is preliminary data.</text>
</comment>
<keyword evidence="3 5" id="KW-1133">Transmembrane helix</keyword>
<feature type="transmembrane region" description="Helical" evidence="5">
    <location>
        <begin position="37"/>
        <end position="60"/>
    </location>
</feature>
<feature type="transmembrane region" description="Helical" evidence="5">
    <location>
        <begin position="72"/>
        <end position="89"/>
    </location>
</feature>
<gene>
    <name evidence="7" type="ORF">VC34_19420</name>
</gene>
<proteinExistence type="predicted"/>
<dbReference type="GO" id="GO:0016020">
    <property type="term" value="C:membrane"/>
    <property type="evidence" value="ECO:0007669"/>
    <property type="project" value="UniProtKB-SubCell"/>
</dbReference>
<dbReference type="PATRIC" id="fig|294.131.peg.2766"/>
<evidence type="ECO:0000313" key="7">
    <source>
        <dbReference type="EMBL" id="KJZ41938.1"/>
    </source>
</evidence>
<evidence type="ECO:0000313" key="8">
    <source>
        <dbReference type="Proteomes" id="UP000033500"/>
    </source>
</evidence>
<evidence type="ECO:0000259" key="6">
    <source>
        <dbReference type="Pfam" id="PF04138"/>
    </source>
</evidence>
<name>A0A0F4TBY3_PSEFL</name>
<feature type="transmembrane region" description="Helical" evidence="5">
    <location>
        <begin position="12"/>
        <end position="31"/>
    </location>
</feature>
<sequence length="138" mass="15674">MIRYLFTKQFVGFAAAGGFAAFLNWLSRIIFSLWMPFSWAIVLAYVVGMATAFALNRMFIFKKSEKTVIEQAKGFVFMNLLSFPIVWFSAIKINEGLQALGYHAYTESIAHAIAVTLPTITTFLFYKIFAFRDIPGSR</sequence>